<feature type="transmembrane region" description="Helical" evidence="9">
    <location>
        <begin position="42"/>
        <end position="61"/>
    </location>
</feature>
<evidence type="ECO:0000313" key="11">
    <source>
        <dbReference type="Proteomes" id="UP000316096"/>
    </source>
</evidence>
<evidence type="ECO:0000256" key="4">
    <source>
        <dbReference type="ARBA" id="ARBA00022692"/>
    </source>
</evidence>
<dbReference type="GO" id="GO:0022857">
    <property type="term" value="F:transmembrane transporter activity"/>
    <property type="evidence" value="ECO:0007669"/>
    <property type="project" value="InterPro"/>
</dbReference>
<accession>A0A543C1J1</accession>
<evidence type="ECO:0000256" key="6">
    <source>
        <dbReference type="ARBA" id="ARBA00022989"/>
    </source>
</evidence>
<dbReference type="EMBL" id="VFOZ01000002">
    <property type="protein sequence ID" value="TQL90945.1"/>
    <property type="molecule type" value="Genomic_DNA"/>
</dbReference>
<evidence type="ECO:0000256" key="3">
    <source>
        <dbReference type="ARBA" id="ARBA00022475"/>
    </source>
</evidence>
<evidence type="ECO:0000256" key="9">
    <source>
        <dbReference type="SAM" id="Phobius"/>
    </source>
</evidence>
<evidence type="ECO:0000256" key="8">
    <source>
        <dbReference type="ARBA" id="ARBA00037998"/>
    </source>
</evidence>
<dbReference type="CDD" id="cd06582">
    <property type="entry name" value="TM_PBP1_LivH_like"/>
    <property type="match status" value="1"/>
</dbReference>
<protein>
    <submittedName>
        <fullName evidence="10">Amino acid/amide ABC transporter membrane protein 1 (HAAT family)</fullName>
    </submittedName>
</protein>
<feature type="transmembrane region" description="Helical" evidence="9">
    <location>
        <begin position="67"/>
        <end position="87"/>
    </location>
</feature>
<sequence>MSTFLQTLITGLLLGGVYSLVSAGLALSFGVTNIVNFAHGDFVTIGMYLAVVLGQVGIAPLAAAPLVAGVVALLGLAIYAVAIRRVVDRPRSRGDDRHVAQLAVTFALGIMIENGLMLGFGPDQRVVGSSLDRVLRIGSISVNLAQLVAFALAVVVLAGLLIMLRRTLLGKVIAAVVDDQEVAALVGVRTRRLLPATFAAGLALTALAGSVITAYYPVSPTAGVNFMTIAFVAIVLGGMRNVLGAVVGGPVIAIAQQFTATYVSPEVQNVGVFAVFIAVLLVRPQGLFGAARPA</sequence>
<dbReference type="InterPro" id="IPR001851">
    <property type="entry name" value="ABC_transp_permease"/>
</dbReference>
<keyword evidence="2" id="KW-0813">Transport</keyword>
<evidence type="ECO:0000256" key="2">
    <source>
        <dbReference type="ARBA" id="ARBA00022448"/>
    </source>
</evidence>
<feature type="transmembrane region" description="Helical" evidence="9">
    <location>
        <begin position="270"/>
        <end position="291"/>
    </location>
</feature>
<feature type="transmembrane region" description="Helical" evidence="9">
    <location>
        <begin position="140"/>
        <end position="164"/>
    </location>
</feature>
<dbReference type="GO" id="GO:0006865">
    <property type="term" value="P:amino acid transport"/>
    <property type="evidence" value="ECO:0007669"/>
    <property type="project" value="UniProtKB-KW"/>
</dbReference>
<evidence type="ECO:0000256" key="1">
    <source>
        <dbReference type="ARBA" id="ARBA00004651"/>
    </source>
</evidence>
<evidence type="ECO:0000256" key="7">
    <source>
        <dbReference type="ARBA" id="ARBA00023136"/>
    </source>
</evidence>
<feature type="transmembrane region" description="Helical" evidence="9">
    <location>
        <begin position="193"/>
        <end position="216"/>
    </location>
</feature>
<feature type="transmembrane region" description="Helical" evidence="9">
    <location>
        <begin position="99"/>
        <end position="120"/>
    </location>
</feature>
<dbReference type="GO" id="GO:0005886">
    <property type="term" value="C:plasma membrane"/>
    <property type="evidence" value="ECO:0007669"/>
    <property type="project" value="UniProtKB-SubCell"/>
</dbReference>
<feature type="transmembrane region" description="Helical" evidence="9">
    <location>
        <begin position="12"/>
        <end position="35"/>
    </location>
</feature>
<comment type="subcellular location">
    <subcellularLocation>
        <location evidence="1">Cell membrane</location>
        <topology evidence="1">Multi-pass membrane protein</topology>
    </subcellularLocation>
</comment>
<keyword evidence="5" id="KW-0029">Amino-acid transport</keyword>
<feature type="transmembrane region" description="Helical" evidence="9">
    <location>
        <begin position="222"/>
        <end position="239"/>
    </location>
</feature>
<proteinExistence type="inferred from homology"/>
<keyword evidence="3" id="KW-1003">Cell membrane</keyword>
<keyword evidence="7 9" id="KW-0472">Membrane</keyword>
<comment type="caution">
    <text evidence="10">The sequence shown here is derived from an EMBL/GenBank/DDBJ whole genome shotgun (WGS) entry which is preliminary data.</text>
</comment>
<organism evidence="10 11">
    <name type="scientific">Actinoallomurus bryophytorum</name>
    <dbReference type="NCBI Taxonomy" id="1490222"/>
    <lineage>
        <taxon>Bacteria</taxon>
        <taxon>Bacillati</taxon>
        <taxon>Actinomycetota</taxon>
        <taxon>Actinomycetes</taxon>
        <taxon>Streptosporangiales</taxon>
        <taxon>Thermomonosporaceae</taxon>
        <taxon>Actinoallomurus</taxon>
    </lineage>
</organism>
<comment type="similarity">
    <text evidence="8">Belongs to the binding-protein-dependent transport system permease family. LivHM subfamily.</text>
</comment>
<dbReference type="PANTHER" id="PTHR11795">
    <property type="entry name" value="BRANCHED-CHAIN AMINO ACID TRANSPORT SYSTEM PERMEASE PROTEIN LIVH"/>
    <property type="match status" value="1"/>
</dbReference>
<evidence type="ECO:0000313" key="10">
    <source>
        <dbReference type="EMBL" id="TQL90945.1"/>
    </source>
</evidence>
<reference evidence="10 11" key="1">
    <citation type="submission" date="2019-06" db="EMBL/GenBank/DDBJ databases">
        <title>Sequencing the genomes of 1000 actinobacteria strains.</title>
        <authorList>
            <person name="Klenk H.-P."/>
        </authorList>
    </citation>
    <scope>NUCLEOTIDE SEQUENCE [LARGE SCALE GENOMIC DNA]</scope>
    <source>
        <strain evidence="10 11">DSM 102200</strain>
    </source>
</reference>
<gene>
    <name evidence="10" type="ORF">FB559_8264</name>
</gene>
<keyword evidence="4 9" id="KW-0812">Transmembrane</keyword>
<dbReference type="InterPro" id="IPR052157">
    <property type="entry name" value="BCAA_transport_permease"/>
</dbReference>
<keyword evidence="11" id="KW-1185">Reference proteome</keyword>
<dbReference type="Pfam" id="PF02653">
    <property type="entry name" value="BPD_transp_2"/>
    <property type="match status" value="1"/>
</dbReference>
<dbReference type="Proteomes" id="UP000316096">
    <property type="component" value="Unassembled WGS sequence"/>
</dbReference>
<dbReference type="RefSeq" id="WP_185792712.1">
    <property type="nucleotide sequence ID" value="NZ_VFOZ01000002.1"/>
</dbReference>
<dbReference type="PANTHER" id="PTHR11795:SF445">
    <property type="entry name" value="AMINO ACID ABC TRANSPORTER PERMEASE PROTEIN"/>
    <property type="match status" value="1"/>
</dbReference>
<keyword evidence="6 9" id="KW-1133">Transmembrane helix</keyword>
<evidence type="ECO:0000256" key="5">
    <source>
        <dbReference type="ARBA" id="ARBA00022970"/>
    </source>
</evidence>
<dbReference type="AlphaFoldDB" id="A0A543C1J1"/>
<name>A0A543C1J1_9ACTN</name>